<comment type="caution">
    <text evidence="2">The sequence shown here is derived from an EMBL/GenBank/DDBJ whole genome shotgun (WGS) entry which is preliminary data.</text>
</comment>
<feature type="transmembrane region" description="Helical" evidence="1">
    <location>
        <begin position="28"/>
        <end position="54"/>
    </location>
</feature>
<dbReference type="EMBL" id="JATN01000319">
    <property type="protein sequence ID" value="EUC60989.1"/>
    <property type="molecule type" value="Genomic_DNA"/>
</dbReference>
<proteinExistence type="predicted"/>
<feature type="transmembrane region" description="Helical" evidence="1">
    <location>
        <begin position="175"/>
        <end position="196"/>
    </location>
</feature>
<feature type="transmembrane region" description="Helical" evidence="1">
    <location>
        <begin position="152"/>
        <end position="169"/>
    </location>
</feature>
<evidence type="ECO:0000256" key="1">
    <source>
        <dbReference type="SAM" id="Phobius"/>
    </source>
</evidence>
<protein>
    <submittedName>
        <fullName evidence="2">Transmembrane protein, putative</fullName>
    </submittedName>
</protein>
<sequence length="280" mass="31582">MPSYSDRCGASWHDDPAYISNGFCKNIVLAYSYTSIMVSLNIAVVVVLRCWALYDRKPWVFKFLVSVLMLMILPCVYVVTKQANDNIYPIVTLPEILPGCIVVYSSYAWIPYTFALCFESMVFSMMLHRTYVITQKYGNTRLIWRLMIDGTLYYVAAIAAVIFCLGAAVSDSLRAPVISSGLLVSILSTMCSRMILSLHNFTEQEQLERLGTSGVAPAPVFSSSLKVATSDVYEERFKKLEYERSTDHERTSFKFDGGADDYSEIEMNVLRVSDRIGINV</sequence>
<accession>X8JBE6</accession>
<keyword evidence="1 2" id="KW-0812">Transmembrane</keyword>
<gene>
    <name evidence="2" type="ORF">RSOL_380180</name>
</gene>
<name>X8JBE6_9AGAM</name>
<keyword evidence="1" id="KW-1133">Transmembrane helix</keyword>
<dbReference type="AlphaFoldDB" id="X8JBE6"/>
<reference evidence="3" key="1">
    <citation type="journal article" date="2014" name="Genome Announc.">
        <title>Draft genome sequence of the plant-pathogenic soil fungus Rhizoctonia solani anastomosis group 3 strain Rhs1AP.</title>
        <authorList>
            <person name="Cubeta M.A."/>
            <person name="Thomas E."/>
            <person name="Dean R.A."/>
            <person name="Jabaji S."/>
            <person name="Neate S.M."/>
            <person name="Tavantzis S."/>
            <person name="Toda T."/>
            <person name="Vilgalys R."/>
            <person name="Bharathan N."/>
            <person name="Fedorova-Abrams N."/>
            <person name="Pakala S.B."/>
            <person name="Pakala S.M."/>
            <person name="Zafar N."/>
            <person name="Joardar V."/>
            <person name="Losada L."/>
            <person name="Nierman W.C."/>
        </authorList>
    </citation>
    <scope>NUCLEOTIDE SEQUENCE [LARGE SCALE GENOMIC DNA]</scope>
    <source>
        <strain evidence="3">AG-3</strain>
    </source>
</reference>
<dbReference type="Proteomes" id="UP000030108">
    <property type="component" value="Unassembled WGS sequence"/>
</dbReference>
<evidence type="ECO:0000313" key="3">
    <source>
        <dbReference type="Proteomes" id="UP000030108"/>
    </source>
</evidence>
<keyword evidence="1" id="KW-0472">Membrane</keyword>
<evidence type="ECO:0000313" key="2">
    <source>
        <dbReference type="EMBL" id="EUC60989.1"/>
    </source>
</evidence>
<organism evidence="2 3">
    <name type="scientific">Rhizoctonia solani AG-3 Rhs1AP</name>
    <dbReference type="NCBI Taxonomy" id="1086054"/>
    <lineage>
        <taxon>Eukaryota</taxon>
        <taxon>Fungi</taxon>
        <taxon>Dikarya</taxon>
        <taxon>Basidiomycota</taxon>
        <taxon>Agaricomycotina</taxon>
        <taxon>Agaricomycetes</taxon>
        <taxon>Cantharellales</taxon>
        <taxon>Ceratobasidiaceae</taxon>
        <taxon>Rhizoctonia</taxon>
    </lineage>
</organism>
<feature type="transmembrane region" description="Helical" evidence="1">
    <location>
        <begin position="60"/>
        <end position="80"/>
    </location>
</feature>
<dbReference type="OrthoDB" id="2958007at2759"/>